<dbReference type="GO" id="GO:0020037">
    <property type="term" value="F:heme binding"/>
    <property type="evidence" value="ECO:0007669"/>
    <property type="project" value="InterPro"/>
</dbReference>
<evidence type="ECO:0000313" key="12">
    <source>
        <dbReference type="Proteomes" id="UP000039046"/>
    </source>
</evidence>
<comment type="cofactor">
    <cofactor evidence="1 8">
        <name>heme</name>
        <dbReference type="ChEBI" id="CHEBI:30413"/>
    </cofactor>
</comment>
<dbReference type="Pfam" id="PF00067">
    <property type="entry name" value="p450"/>
    <property type="match status" value="1"/>
</dbReference>
<dbReference type="PRINTS" id="PR00463">
    <property type="entry name" value="EP450I"/>
</dbReference>
<dbReference type="InterPro" id="IPR036396">
    <property type="entry name" value="Cyt_P450_sf"/>
</dbReference>
<evidence type="ECO:0000256" key="5">
    <source>
        <dbReference type="ARBA" id="ARBA00023002"/>
    </source>
</evidence>
<keyword evidence="4 8" id="KW-0479">Metal-binding</keyword>
<dbReference type="GO" id="GO:0005506">
    <property type="term" value="F:iron ion binding"/>
    <property type="evidence" value="ECO:0007669"/>
    <property type="project" value="InterPro"/>
</dbReference>
<sequence length="532" mass="60507">MLSYSTEISLSSAISDKGGDIFVLLLLILLLFIIYTGSVKLLCDTYGLGDIPGPSFSSYVNIWAFIQARKHRYSRAVHEQHEKYGAFVRVSPNHVSVGDPKFIKDVMGHGNGFTKSRFYEIFDWKSQSIFTTRSREIHGRKRKWLSATFSSRSIKDFERFITDALSIYGRQMERLIDGKPAGRYTFTMNEDVAKRQRHDEGVINAVSWNAFLAFDIIGDLAFGGSFGYTQDGYDGNNGIRILKERGEWCVVVGQALWLRRLTPYMYFDTFFTKGAKAVSDLGSICTAAVKRRRTSKIDHRNDILSYLLKARDPDTNQPLAEEELVMEALSIFIGGSDTTSNTITHGIDLLSRNRDKLAKLQLELDLAFPQPHLEAFVPEYSKIVALPYLEAVILETLRLRPTISFGLPRVVPPGPGVTIGGKLFKPGTVLSVSTYTVHRDEEIFGANVLDFNPDRWLTNARSNMDKHFMSFSYGPRACIGRNIALMELKKTFATLFRRFDYRPVYPERETTIREGFHLKCTELPIFISRRRN</sequence>
<evidence type="ECO:0000256" key="8">
    <source>
        <dbReference type="PIRSR" id="PIRSR602401-1"/>
    </source>
</evidence>
<organism evidence="11 12">
    <name type="scientific">[Torrubiella] hemipterigena</name>
    <dbReference type="NCBI Taxonomy" id="1531966"/>
    <lineage>
        <taxon>Eukaryota</taxon>
        <taxon>Fungi</taxon>
        <taxon>Dikarya</taxon>
        <taxon>Ascomycota</taxon>
        <taxon>Pezizomycotina</taxon>
        <taxon>Sordariomycetes</taxon>
        <taxon>Hypocreomycetidae</taxon>
        <taxon>Hypocreales</taxon>
        <taxon>Clavicipitaceae</taxon>
        <taxon>Clavicipitaceae incertae sedis</taxon>
        <taxon>'Torrubiella' clade</taxon>
    </lineage>
</organism>
<dbReference type="InterPro" id="IPR017972">
    <property type="entry name" value="Cyt_P450_CS"/>
</dbReference>
<dbReference type="InterPro" id="IPR050121">
    <property type="entry name" value="Cytochrome_P450_monoxygenase"/>
</dbReference>
<keyword evidence="10" id="KW-0812">Transmembrane</keyword>
<dbReference type="GO" id="GO:0016705">
    <property type="term" value="F:oxidoreductase activity, acting on paired donors, with incorporation or reduction of molecular oxygen"/>
    <property type="evidence" value="ECO:0007669"/>
    <property type="project" value="InterPro"/>
</dbReference>
<dbReference type="EMBL" id="CDHN01000001">
    <property type="protein sequence ID" value="CEJ81093.1"/>
    <property type="molecule type" value="Genomic_DNA"/>
</dbReference>
<dbReference type="InterPro" id="IPR001128">
    <property type="entry name" value="Cyt_P450"/>
</dbReference>
<keyword evidence="10" id="KW-1133">Transmembrane helix</keyword>
<dbReference type="PANTHER" id="PTHR24305">
    <property type="entry name" value="CYTOCHROME P450"/>
    <property type="match status" value="1"/>
</dbReference>
<keyword evidence="10" id="KW-0472">Membrane</keyword>
<gene>
    <name evidence="11" type="ORF">VHEMI01240</name>
</gene>
<dbReference type="STRING" id="1531966.A0A0A1SLD6"/>
<evidence type="ECO:0008006" key="13">
    <source>
        <dbReference type="Google" id="ProtNLM"/>
    </source>
</evidence>
<dbReference type="InterPro" id="IPR002401">
    <property type="entry name" value="Cyt_P450_E_grp-I"/>
</dbReference>
<dbReference type="PROSITE" id="PS00086">
    <property type="entry name" value="CYTOCHROME_P450"/>
    <property type="match status" value="1"/>
</dbReference>
<dbReference type="SUPFAM" id="SSF48264">
    <property type="entry name" value="Cytochrome P450"/>
    <property type="match status" value="1"/>
</dbReference>
<keyword evidence="3 8" id="KW-0349">Heme</keyword>
<evidence type="ECO:0000256" key="6">
    <source>
        <dbReference type="ARBA" id="ARBA00023004"/>
    </source>
</evidence>
<name>A0A0A1SLD6_9HYPO</name>
<protein>
    <recommendedName>
        <fullName evidence="13">Cytochrome P450</fullName>
    </recommendedName>
</protein>
<keyword evidence="12" id="KW-1185">Reference proteome</keyword>
<evidence type="ECO:0000313" key="11">
    <source>
        <dbReference type="EMBL" id="CEJ81093.1"/>
    </source>
</evidence>
<evidence type="ECO:0000256" key="9">
    <source>
        <dbReference type="RuleBase" id="RU000461"/>
    </source>
</evidence>
<accession>A0A0A1SLD6</accession>
<reference evidence="11 12" key="1">
    <citation type="journal article" date="2015" name="Genome Announc.">
        <title>Draft Genome Sequence and Gene Annotation of the Entomopathogenic Fungus Verticillium hemipterigenum.</title>
        <authorList>
            <person name="Horn F."/>
            <person name="Habel A."/>
            <person name="Scharf D.H."/>
            <person name="Dworschak J."/>
            <person name="Brakhage A.A."/>
            <person name="Guthke R."/>
            <person name="Hertweck C."/>
            <person name="Linde J."/>
        </authorList>
    </citation>
    <scope>NUCLEOTIDE SEQUENCE [LARGE SCALE GENOMIC DNA]</scope>
</reference>
<evidence type="ECO:0000256" key="2">
    <source>
        <dbReference type="ARBA" id="ARBA00010617"/>
    </source>
</evidence>
<comment type="similarity">
    <text evidence="2 9">Belongs to the cytochrome P450 family.</text>
</comment>
<keyword evidence="6 8" id="KW-0408">Iron</keyword>
<keyword evidence="7 9" id="KW-0503">Monooxygenase</keyword>
<proteinExistence type="inferred from homology"/>
<keyword evidence="5 9" id="KW-0560">Oxidoreductase</keyword>
<evidence type="ECO:0000256" key="10">
    <source>
        <dbReference type="SAM" id="Phobius"/>
    </source>
</evidence>
<dbReference type="PRINTS" id="PR00385">
    <property type="entry name" value="P450"/>
</dbReference>
<dbReference type="GO" id="GO:0004497">
    <property type="term" value="F:monooxygenase activity"/>
    <property type="evidence" value="ECO:0007669"/>
    <property type="project" value="UniProtKB-KW"/>
</dbReference>
<dbReference type="CDD" id="cd11061">
    <property type="entry name" value="CYP67-like"/>
    <property type="match status" value="1"/>
</dbReference>
<dbReference type="PANTHER" id="PTHR24305:SF29">
    <property type="entry name" value="BENZOATE-PARA-HYDROXYLASE"/>
    <property type="match status" value="1"/>
</dbReference>
<evidence type="ECO:0000256" key="7">
    <source>
        <dbReference type="ARBA" id="ARBA00023033"/>
    </source>
</evidence>
<evidence type="ECO:0000256" key="4">
    <source>
        <dbReference type="ARBA" id="ARBA00022723"/>
    </source>
</evidence>
<dbReference type="HOGENOM" id="CLU_001570_14_0_1"/>
<evidence type="ECO:0000256" key="3">
    <source>
        <dbReference type="ARBA" id="ARBA00022617"/>
    </source>
</evidence>
<dbReference type="AlphaFoldDB" id="A0A0A1SLD6"/>
<dbReference type="Gene3D" id="1.10.630.10">
    <property type="entry name" value="Cytochrome P450"/>
    <property type="match status" value="1"/>
</dbReference>
<dbReference type="Proteomes" id="UP000039046">
    <property type="component" value="Unassembled WGS sequence"/>
</dbReference>
<dbReference type="OrthoDB" id="1470350at2759"/>
<feature type="transmembrane region" description="Helical" evidence="10">
    <location>
        <begin position="21"/>
        <end position="42"/>
    </location>
</feature>
<evidence type="ECO:0000256" key="1">
    <source>
        <dbReference type="ARBA" id="ARBA00001971"/>
    </source>
</evidence>
<feature type="binding site" description="axial binding residue" evidence="8">
    <location>
        <position position="478"/>
    </location>
    <ligand>
        <name>heme</name>
        <dbReference type="ChEBI" id="CHEBI:30413"/>
    </ligand>
    <ligandPart>
        <name>Fe</name>
        <dbReference type="ChEBI" id="CHEBI:18248"/>
    </ligandPart>
</feature>